<evidence type="ECO:0000313" key="3">
    <source>
        <dbReference type="EMBL" id="MCZ4244147.1"/>
    </source>
</evidence>
<dbReference type="RefSeq" id="WP_269427212.1">
    <property type="nucleotide sequence ID" value="NZ_JAPWGM010000002.1"/>
</dbReference>
<dbReference type="InterPro" id="IPR001296">
    <property type="entry name" value="Glyco_trans_1"/>
</dbReference>
<evidence type="ECO:0000259" key="1">
    <source>
        <dbReference type="Pfam" id="PF00534"/>
    </source>
</evidence>
<reference evidence="3" key="1">
    <citation type="submission" date="2022-12" db="EMBL/GenBank/DDBJ databases">
        <title>Genome sequence of HCMS5-2.</title>
        <authorList>
            <person name="Woo H."/>
        </authorList>
    </citation>
    <scope>NUCLEOTIDE SEQUENCE</scope>
    <source>
        <strain evidence="3">HCMS5-2</strain>
    </source>
</reference>
<evidence type="ECO:0000313" key="4">
    <source>
        <dbReference type="Proteomes" id="UP001144347"/>
    </source>
</evidence>
<dbReference type="Proteomes" id="UP001144347">
    <property type="component" value="Unassembled WGS sequence"/>
</dbReference>
<organism evidence="3 4">
    <name type="scientific">Pedobacter punctiformis</name>
    <dbReference type="NCBI Taxonomy" id="3004097"/>
    <lineage>
        <taxon>Bacteria</taxon>
        <taxon>Pseudomonadati</taxon>
        <taxon>Bacteroidota</taxon>
        <taxon>Sphingobacteriia</taxon>
        <taxon>Sphingobacteriales</taxon>
        <taxon>Sphingobacteriaceae</taxon>
        <taxon>Pedobacter</taxon>
    </lineage>
</organism>
<dbReference type="Gene3D" id="3.40.50.2000">
    <property type="entry name" value="Glycogen Phosphorylase B"/>
    <property type="match status" value="2"/>
</dbReference>
<dbReference type="Pfam" id="PF00534">
    <property type="entry name" value="Glycos_transf_1"/>
    <property type="match status" value="1"/>
</dbReference>
<proteinExistence type="predicted"/>
<accession>A0ABT4L8A3</accession>
<name>A0ABT4L8A3_9SPHI</name>
<sequence>MKNQNLNILMLHSSSDVYGASKIFLITASLLKKNNYNVTAVLSDDGPLIQQLRDLQIEVIILKLGILRRKYFNISGLINRYSAFSTARKKLVEIIKQKKIGTVYSNTAGVLVGAFAAKKCNVKHIWHIHEIIEKPALFSLIIGKVINNYSDKVLVVSEEVKKHWSKHISVNKILTIHNGLDYSEYSIGESSIREELNIQPNEVLIGMVGRVNAWKGQKYFLELATGLTKQFNNIKFLMAGDAYPGYEYLQDELKEIIINSGLQHTVLDLGFRKDIPNILKGLDIFILPSILPDPLPTVVLEAMASHKPVVATEHGGALEMVDNMNTGILIPWNDAETAVKRFSYLITDSQAREKMGNNATKRVHEFFSKERYEKSILDALKFN</sequence>
<feature type="domain" description="Glycosyltransferase subfamily 4-like N-terminal" evidence="2">
    <location>
        <begin position="26"/>
        <end position="182"/>
    </location>
</feature>
<gene>
    <name evidence="3" type="ORF">O0955_09020</name>
</gene>
<dbReference type="EMBL" id="JAPWGM010000002">
    <property type="protein sequence ID" value="MCZ4244147.1"/>
    <property type="molecule type" value="Genomic_DNA"/>
</dbReference>
<dbReference type="SUPFAM" id="SSF53756">
    <property type="entry name" value="UDP-Glycosyltransferase/glycogen phosphorylase"/>
    <property type="match status" value="1"/>
</dbReference>
<keyword evidence="4" id="KW-1185">Reference proteome</keyword>
<protein>
    <submittedName>
        <fullName evidence="3">Glycosyltransferase family 4 protein</fullName>
    </submittedName>
</protein>
<dbReference type="Pfam" id="PF13439">
    <property type="entry name" value="Glyco_transf_4"/>
    <property type="match status" value="1"/>
</dbReference>
<evidence type="ECO:0000259" key="2">
    <source>
        <dbReference type="Pfam" id="PF13439"/>
    </source>
</evidence>
<comment type="caution">
    <text evidence="3">The sequence shown here is derived from an EMBL/GenBank/DDBJ whole genome shotgun (WGS) entry which is preliminary data.</text>
</comment>
<dbReference type="PANTHER" id="PTHR12526">
    <property type="entry name" value="GLYCOSYLTRANSFERASE"/>
    <property type="match status" value="1"/>
</dbReference>
<dbReference type="CDD" id="cd03801">
    <property type="entry name" value="GT4_PimA-like"/>
    <property type="match status" value="1"/>
</dbReference>
<dbReference type="InterPro" id="IPR028098">
    <property type="entry name" value="Glyco_trans_4-like_N"/>
</dbReference>
<feature type="domain" description="Glycosyl transferase family 1" evidence="1">
    <location>
        <begin position="192"/>
        <end position="362"/>
    </location>
</feature>